<dbReference type="HOGENOM" id="CLU_2443696_0_0_1"/>
<gene>
    <name evidence="1" type="primary">GLEAN_01974</name>
    <name evidence="1" type="ORF">TcasGA2_TC001974</name>
</gene>
<reference evidence="1 2" key="1">
    <citation type="journal article" date="2008" name="Nature">
        <title>The genome of the model beetle and pest Tribolium castaneum.</title>
        <authorList>
            <consortium name="Tribolium Genome Sequencing Consortium"/>
            <person name="Richards S."/>
            <person name="Gibbs R.A."/>
            <person name="Weinstock G.M."/>
            <person name="Brown S.J."/>
            <person name="Denell R."/>
            <person name="Beeman R.W."/>
            <person name="Gibbs R."/>
            <person name="Beeman R.W."/>
            <person name="Brown S.J."/>
            <person name="Bucher G."/>
            <person name="Friedrich M."/>
            <person name="Grimmelikhuijzen C.J."/>
            <person name="Klingler M."/>
            <person name="Lorenzen M."/>
            <person name="Richards S."/>
            <person name="Roth S."/>
            <person name="Schroder R."/>
            <person name="Tautz D."/>
            <person name="Zdobnov E.M."/>
            <person name="Muzny D."/>
            <person name="Gibbs R.A."/>
            <person name="Weinstock G.M."/>
            <person name="Attaway T."/>
            <person name="Bell S."/>
            <person name="Buhay C.J."/>
            <person name="Chandrabose M.N."/>
            <person name="Chavez D."/>
            <person name="Clerk-Blankenburg K.P."/>
            <person name="Cree A."/>
            <person name="Dao M."/>
            <person name="Davis C."/>
            <person name="Chacko J."/>
            <person name="Dinh H."/>
            <person name="Dugan-Rocha S."/>
            <person name="Fowler G."/>
            <person name="Garner T.T."/>
            <person name="Garnes J."/>
            <person name="Gnirke A."/>
            <person name="Hawes A."/>
            <person name="Hernandez J."/>
            <person name="Hines S."/>
            <person name="Holder M."/>
            <person name="Hume J."/>
            <person name="Jhangiani S.N."/>
            <person name="Joshi V."/>
            <person name="Khan Z.M."/>
            <person name="Jackson L."/>
            <person name="Kovar C."/>
            <person name="Kowis A."/>
            <person name="Lee S."/>
            <person name="Lewis L.R."/>
            <person name="Margolis J."/>
            <person name="Morgan M."/>
            <person name="Nazareth L.V."/>
            <person name="Nguyen N."/>
            <person name="Okwuonu G."/>
            <person name="Parker D."/>
            <person name="Richards S."/>
            <person name="Ruiz S.J."/>
            <person name="Santibanez J."/>
            <person name="Savard J."/>
            <person name="Scherer S.E."/>
            <person name="Schneider B."/>
            <person name="Sodergren E."/>
            <person name="Tautz D."/>
            <person name="Vattahil S."/>
            <person name="Villasana D."/>
            <person name="White C.S."/>
            <person name="Wright R."/>
            <person name="Park Y."/>
            <person name="Beeman R.W."/>
            <person name="Lord J."/>
            <person name="Oppert B."/>
            <person name="Lorenzen M."/>
            <person name="Brown S."/>
            <person name="Wang L."/>
            <person name="Savard J."/>
            <person name="Tautz D."/>
            <person name="Richards S."/>
            <person name="Weinstock G."/>
            <person name="Gibbs R.A."/>
            <person name="Liu Y."/>
            <person name="Worley K."/>
            <person name="Weinstock G."/>
            <person name="Elsik C.G."/>
            <person name="Reese J.T."/>
            <person name="Elhaik E."/>
            <person name="Landan G."/>
            <person name="Graur D."/>
            <person name="Arensburger P."/>
            <person name="Atkinson P."/>
            <person name="Beeman R.W."/>
            <person name="Beidler J."/>
            <person name="Brown S.J."/>
            <person name="Demuth J.P."/>
            <person name="Drury D.W."/>
            <person name="Du Y.Z."/>
            <person name="Fujiwara H."/>
            <person name="Lorenzen M."/>
            <person name="Maselli V."/>
            <person name="Osanai M."/>
            <person name="Park Y."/>
            <person name="Robertson H.M."/>
            <person name="Tu Z."/>
            <person name="Wang J.J."/>
            <person name="Wang S."/>
            <person name="Richards S."/>
            <person name="Song H."/>
            <person name="Zhang L."/>
            <person name="Sodergren E."/>
            <person name="Werner D."/>
            <person name="Stanke M."/>
            <person name="Morgenstern B."/>
            <person name="Solovyev V."/>
            <person name="Kosarev P."/>
            <person name="Brown G."/>
            <person name="Chen H.C."/>
            <person name="Ermolaeva O."/>
            <person name="Hlavina W."/>
            <person name="Kapustin Y."/>
            <person name="Kiryutin B."/>
            <person name="Kitts P."/>
            <person name="Maglott D."/>
            <person name="Pruitt K."/>
            <person name="Sapojnikov V."/>
            <person name="Souvorov A."/>
            <person name="Mackey A.J."/>
            <person name="Waterhouse R.M."/>
            <person name="Wyder S."/>
            <person name="Zdobnov E.M."/>
            <person name="Zdobnov E.M."/>
            <person name="Wyder S."/>
            <person name="Kriventseva E.V."/>
            <person name="Kadowaki T."/>
            <person name="Bork P."/>
            <person name="Aranda M."/>
            <person name="Bao R."/>
            <person name="Beermann A."/>
            <person name="Berns N."/>
            <person name="Bolognesi R."/>
            <person name="Bonneton F."/>
            <person name="Bopp D."/>
            <person name="Brown S.J."/>
            <person name="Bucher G."/>
            <person name="Butts T."/>
            <person name="Chaumot A."/>
            <person name="Denell R.E."/>
            <person name="Ferrier D.E."/>
            <person name="Friedrich M."/>
            <person name="Gordon C.M."/>
            <person name="Jindra M."/>
            <person name="Klingler M."/>
            <person name="Lan Q."/>
            <person name="Lattorff H.M."/>
            <person name="Laudet V."/>
            <person name="von Levetsow C."/>
            <person name="Liu Z."/>
            <person name="Lutz R."/>
            <person name="Lynch J.A."/>
            <person name="da Fonseca R.N."/>
            <person name="Posnien N."/>
            <person name="Reuter R."/>
            <person name="Roth S."/>
            <person name="Savard J."/>
            <person name="Schinko J.B."/>
            <person name="Schmitt C."/>
            <person name="Schoppmeier M."/>
            <person name="Schroder R."/>
            <person name="Shippy T.D."/>
            <person name="Simonnet F."/>
            <person name="Marques-Souza H."/>
            <person name="Tautz D."/>
            <person name="Tomoyasu Y."/>
            <person name="Trauner J."/>
            <person name="Van der Zee M."/>
            <person name="Vervoort M."/>
            <person name="Wittkopp N."/>
            <person name="Wimmer E.A."/>
            <person name="Yang X."/>
            <person name="Jones A.K."/>
            <person name="Sattelle D.B."/>
            <person name="Ebert P.R."/>
            <person name="Nelson D."/>
            <person name="Scott J.G."/>
            <person name="Beeman R.W."/>
            <person name="Muthukrishnan S."/>
            <person name="Kramer K.J."/>
            <person name="Arakane Y."/>
            <person name="Beeman R.W."/>
            <person name="Zhu Q."/>
            <person name="Hogenkamp D."/>
            <person name="Dixit R."/>
            <person name="Oppert B."/>
            <person name="Jiang H."/>
            <person name="Zou Z."/>
            <person name="Marshall J."/>
            <person name="Elpidina E."/>
            <person name="Vinokurov K."/>
            <person name="Oppert C."/>
            <person name="Zou Z."/>
            <person name="Evans J."/>
            <person name="Lu Z."/>
            <person name="Zhao P."/>
            <person name="Sumathipala N."/>
            <person name="Altincicek B."/>
            <person name="Vilcinskas A."/>
            <person name="Williams M."/>
            <person name="Hultmark D."/>
            <person name="Hetru C."/>
            <person name="Jiang H."/>
            <person name="Grimmelikhuijzen C.J."/>
            <person name="Hauser F."/>
            <person name="Cazzamali G."/>
            <person name="Williamson M."/>
            <person name="Park Y."/>
            <person name="Li B."/>
            <person name="Tanaka Y."/>
            <person name="Predel R."/>
            <person name="Neupert S."/>
            <person name="Schachtner J."/>
            <person name="Verleyen P."/>
            <person name="Raible F."/>
            <person name="Bork P."/>
            <person name="Friedrich M."/>
            <person name="Walden K.K."/>
            <person name="Robertson H.M."/>
            <person name="Angeli S."/>
            <person name="Foret S."/>
            <person name="Bucher G."/>
            <person name="Schuetz S."/>
            <person name="Maleszka R."/>
            <person name="Wimmer E.A."/>
            <person name="Beeman R.W."/>
            <person name="Lorenzen M."/>
            <person name="Tomoyasu Y."/>
            <person name="Miller S.C."/>
            <person name="Grossmann D."/>
            <person name="Bucher G."/>
        </authorList>
    </citation>
    <scope>NUCLEOTIDE SEQUENCE [LARGE SCALE GENOMIC DNA]</scope>
    <source>
        <strain evidence="1 2">Georgia GA2</strain>
    </source>
</reference>
<dbReference type="Proteomes" id="UP000007266">
    <property type="component" value="Unassembled WGS sequence"/>
</dbReference>
<evidence type="ECO:0000313" key="2">
    <source>
        <dbReference type="Proteomes" id="UP000007266"/>
    </source>
</evidence>
<sequence>MSETKNLYIRDPCCGRAALFACVYCSFIRISACPSVHSVEDKGIIPAGLKLVNGAFNFGKHFVSSIIKSIGDTRFIVSEDINRNLSKGSI</sequence>
<keyword evidence="2" id="KW-1185">Reference proteome</keyword>
<organism evidence="1 2">
    <name type="scientific">Tribolium castaneum</name>
    <name type="common">Red flour beetle</name>
    <dbReference type="NCBI Taxonomy" id="7070"/>
    <lineage>
        <taxon>Eukaryota</taxon>
        <taxon>Metazoa</taxon>
        <taxon>Ecdysozoa</taxon>
        <taxon>Arthropoda</taxon>
        <taxon>Hexapoda</taxon>
        <taxon>Insecta</taxon>
        <taxon>Pterygota</taxon>
        <taxon>Neoptera</taxon>
        <taxon>Endopterygota</taxon>
        <taxon>Coleoptera</taxon>
        <taxon>Polyphaga</taxon>
        <taxon>Cucujiformia</taxon>
        <taxon>Tenebrionidae</taxon>
        <taxon>Tenebrionidae incertae sedis</taxon>
        <taxon>Tribolium</taxon>
    </lineage>
</organism>
<name>D7EK52_TRICA</name>
<dbReference type="InParanoid" id="D7EK52"/>
<accession>D7EK52</accession>
<proteinExistence type="predicted"/>
<dbReference type="AlphaFoldDB" id="D7EK52"/>
<evidence type="ECO:0000313" key="1">
    <source>
        <dbReference type="EMBL" id="EFA13009.1"/>
    </source>
</evidence>
<reference evidence="1 2" key="2">
    <citation type="journal article" date="2010" name="Nucleic Acids Res.">
        <title>BeetleBase in 2010: revisions to provide comprehensive genomic information for Tribolium castaneum.</title>
        <authorList>
            <person name="Kim H.S."/>
            <person name="Murphy T."/>
            <person name="Xia J."/>
            <person name="Caragea D."/>
            <person name="Park Y."/>
            <person name="Beeman R.W."/>
            <person name="Lorenzen M.D."/>
            <person name="Butcher S."/>
            <person name="Manak J.R."/>
            <person name="Brown S.J."/>
        </authorList>
    </citation>
    <scope>NUCLEOTIDE SEQUENCE [LARGE SCALE GENOMIC DNA]</scope>
    <source>
        <strain evidence="1 2">Georgia GA2</strain>
    </source>
</reference>
<dbReference type="EMBL" id="KQ971466">
    <property type="protein sequence ID" value="EFA13009.1"/>
    <property type="molecule type" value="Genomic_DNA"/>
</dbReference>
<protein>
    <submittedName>
        <fullName evidence="1">Uncharacterized protein</fullName>
    </submittedName>
</protein>